<evidence type="ECO:0000256" key="1">
    <source>
        <dbReference type="ARBA" id="ARBA00022763"/>
    </source>
</evidence>
<gene>
    <name evidence="3" type="ORF">ENM88_04240</name>
</gene>
<protein>
    <submittedName>
        <fullName evidence="3">Methylated-DNA--[protein]-cysteine S-methyltransferase</fullName>
    </submittedName>
</protein>
<accession>A0A7J3X6V5</accession>
<dbReference type="Pfam" id="PF01035">
    <property type="entry name" value="DNA_binding_1"/>
    <property type="match status" value="1"/>
</dbReference>
<dbReference type="Gene3D" id="3.30.160.70">
    <property type="entry name" value="Methylated DNA-protein cysteine methyltransferase domain"/>
    <property type="match status" value="1"/>
</dbReference>
<dbReference type="InterPro" id="IPR036217">
    <property type="entry name" value="MethylDNA_cys_MeTrfase_DNAb"/>
</dbReference>
<dbReference type="GO" id="GO:0032259">
    <property type="term" value="P:methylation"/>
    <property type="evidence" value="ECO:0007669"/>
    <property type="project" value="UniProtKB-KW"/>
</dbReference>
<dbReference type="InterPro" id="IPR014048">
    <property type="entry name" value="MethylDNA_cys_MeTrfase_DNA-bd"/>
</dbReference>
<dbReference type="PANTHER" id="PTHR10815">
    <property type="entry name" value="METHYLATED-DNA--PROTEIN-CYSTEINE METHYLTRANSFERASE"/>
    <property type="match status" value="1"/>
</dbReference>
<dbReference type="AlphaFoldDB" id="A0A7J3X6V5"/>
<dbReference type="CDD" id="cd06445">
    <property type="entry name" value="ATase"/>
    <property type="match status" value="1"/>
</dbReference>
<dbReference type="NCBIfam" id="TIGR00589">
    <property type="entry name" value="ogt"/>
    <property type="match status" value="1"/>
</dbReference>
<reference evidence="3" key="1">
    <citation type="journal article" date="2020" name="mSystems">
        <title>Genome- and Community-Level Interaction Insights into Carbon Utilization and Element Cycling Functions of Hydrothermarchaeota in Hydrothermal Sediment.</title>
        <authorList>
            <person name="Zhou Z."/>
            <person name="Liu Y."/>
            <person name="Xu W."/>
            <person name="Pan J."/>
            <person name="Luo Z.H."/>
            <person name="Li M."/>
        </authorList>
    </citation>
    <scope>NUCLEOTIDE SEQUENCE [LARGE SCALE GENOMIC DNA]</scope>
    <source>
        <strain evidence="3">SpSt-1125</strain>
    </source>
</reference>
<keyword evidence="3" id="KW-0808">Transferase</keyword>
<evidence type="ECO:0000259" key="2">
    <source>
        <dbReference type="Pfam" id="PF01035"/>
    </source>
</evidence>
<dbReference type="SUPFAM" id="SSF46767">
    <property type="entry name" value="Methylated DNA-protein cysteine methyltransferase, C-terminal domain"/>
    <property type="match status" value="1"/>
</dbReference>
<keyword evidence="1" id="KW-0227">DNA damage</keyword>
<evidence type="ECO:0000313" key="3">
    <source>
        <dbReference type="EMBL" id="HHP04943.1"/>
    </source>
</evidence>
<dbReference type="Gene3D" id="1.10.10.10">
    <property type="entry name" value="Winged helix-like DNA-binding domain superfamily/Winged helix DNA-binding domain"/>
    <property type="match status" value="1"/>
</dbReference>
<dbReference type="InterPro" id="IPR036631">
    <property type="entry name" value="MGMT_N_sf"/>
</dbReference>
<dbReference type="InterPro" id="IPR036388">
    <property type="entry name" value="WH-like_DNA-bd_sf"/>
</dbReference>
<organism evidence="3">
    <name type="scientific">Thermofilum pendens</name>
    <dbReference type="NCBI Taxonomy" id="2269"/>
    <lineage>
        <taxon>Archaea</taxon>
        <taxon>Thermoproteota</taxon>
        <taxon>Thermoprotei</taxon>
        <taxon>Thermofilales</taxon>
        <taxon>Thermofilaceae</taxon>
        <taxon>Thermofilum</taxon>
    </lineage>
</organism>
<name>A0A7J3X6V5_THEPE</name>
<proteinExistence type="predicted"/>
<dbReference type="PANTHER" id="PTHR10815:SF5">
    <property type="entry name" value="METHYLATED-DNA--PROTEIN-CYSTEINE METHYLTRANSFERASE"/>
    <property type="match status" value="1"/>
</dbReference>
<dbReference type="GO" id="GO:0006281">
    <property type="term" value="P:DNA repair"/>
    <property type="evidence" value="ECO:0007669"/>
    <property type="project" value="InterPro"/>
</dbReference>
<comment type="caution">
    <text evidence="3">The sequence shown here is derived from an EMBL/GenBank/DDBJ whole genome shotgun (WGS) entry which is preliminary data.</text>
</comment>
<feature type="domain" description="Methylated-DNA-[protein]-cysteine S-methyltransferase DNA binding" evidence="2">
    <location>
        <begin position="80"/>
        <end position="156"/>
    </location>
</feature>
<dbReference type="SUPFAM" id="SSF53155">
    <property type="entry name" value="Methylated DNA-protein cysteine methyltransferase domain"/>
    <property type="match status" value="1"/>
</dbReference>
<dbReference type="GO" id="GO:0003908">
    <property type="term" value="F:methylated-DNA-[protein]-cysteine S-methyltransferase activity"/>
    <property type="evidence" value="ECO:0007669"/>
    <property type="project" value="InterPro"/>
</dbReference>
<keyword evidence="3" id="KW-0489">Methyltransferase</keyword>
<sequence length="166" mass="18444">MQAVHVDCLDTPIGELCVAVSGGLALAVHRRSRVREVARRYSLYVRRRGGAHELAEELREYFDGKRRGFSFEPAMPVNPLRAAIYAEVRGIPYGSTATYGEIARRVGVHPRVVGTALRWNEVLILTPCHRVVGARGLGGFELGARAKEILLGIEKVSLRGNWRRTL</sequence>
<dbReference type="EMBL" id="DRZM01000133">
    <property type="protein sequence ID" value="HHP04943.1"/>
    <property type="molecule type" value="Genomic_DNA"/>
</dbReference>